<dbReference type="KEGG" id="bhe:BH05420"/>
<dbReference type="Proteomes" id="UP000000421">
    <property type="component" value="Chromosome"/>
</dbReference>
<protein>
    <recommendedName>
        <fullName evidence="4">Peptidylprolyl isomerase</fullName>
    </recommendedName>
</protein>
<dbReference type="AlphaFoldDB" id="A0A0R4J8M0"/>
<evidence type="ECO:0000313" key="3">
    <source>
        <dbReference type="Proteomes" id="UP000000421"/>
    </source>
</evidence>
<dbReference type="PANTHER" id="PTHR47637:SF1">
    <property type="entry name" value="CHAPERONE SURA"/>
    <property type="match status" value="1"/>
</dbReference>
<dbReference type="Pfam" id="PF13624">
    <property type="entry name" value="SurA_N_3"/>
    <property type="match status" value="1"/>
</dbReference>
<reference evidence="2 3" key="1">
    <citation type="journal article" date="2004" name="Proc. Natl. Acad. Sci. U.S.A.">
        <title>The louse-borne human pathogen Bartonella quintana is a genomic derivative of the zoonotic agent Bartonella henselae.</title>
        <authorList>
            <person name="Alsmark U.C.M."/>
            <person name="Frank A.C."/>
            <person name="Karlberg E.O."/>
            <person name="Legault B.-A."/>
            <person name="Ardell D.H."/>
            <person name="Canbaeck B."/>
            <person name="Eriksson A.-S."/>
            <person name="Naeslund A.K."/>
            <person name="Handley S.A."/>
            <person name="Huvet M."/>
            <person name="La Scola B."/>
            <person name="Holmberg M."/>
            <person name="Andersson S.G.E."/>
        </authorList>
    </citation>
    <scope>NUCLEOTIDE SEQUENCE [LARGE SCALE GENOMIC DNA]</scope>
    <source>
        <strain evidence="3">ATCC 49882 / DSM 28221 / CCUG 30454 / Houston 1</strain>
    </source>
</reference>
<gene>
    <name evidence="2" type="ordered locus">BH05420</name>
</gene>
<name>A0A0R4J8M0_BARHE</name>
<keyword evidence="1" id="KW-0732">Signal</keyword>
<sequence>MRKPNYMNKLKKHILTLFCIVPLSISNLLVSEIPSTFAQTVIVVTVNGKPITNYDIQRRAAFLRLQQKQGNLSEQAKNELINEVLKNIEIKRRNIEVSNNEVESAFKNFAAQNNMTVDQLNQILIDNDITVQHFKDYIRGQLGWGRLVNARYQAETGMISEQEAVRRILKNGGVKPSTNEYTLQRIIFVIPAHRRSEIFERRQREANNFRAHFQGCANTSKQAKGILDVTVRNLGKFLEPQLPREWEQAIRITPAGKMTQLQETADGIEAIAVCKIKRVSDDYVARLIFSLQDNKQKSPQELEILSEKYLKELRQVARIKSS</sequence>
<evidence type="ECO:0000256" key="1">
    <source>
        <dbReference type="ARBA" id="ARBA00022729"/>
    </source>
</evidence>
<dbReference type="PaxDb" id="283166-BH05420"/>
<proteinExistence type="predicted"/>
<dbReference type="InterPro" id="IPR050280">
    <property type="entry name" value="OMP_Chaperone_SurA"/>
</dbReference>
<dbReference type="EMBL" id="BX897699">
    <property type="protein sequence ID" value="CAF27350.1"/>
    <property type="molecule type" value="Genomic_DNA"/>
</dbReference>
<accession>A0A0R4J8M0</accession>
<keyword evidence="3" id="KW-1185">Reference proteome</keyword>
<dbReference type="SUPFAM" id="SSF109998">
    <property type="entry name" value="Triger factor/SurA peptide-binding domain-like"/>
    <property type="match status" value="1"/>
</dbReference>
<dbReference type="PANTHER" id="PTHR47637">
    <property type="entry name" value="CHAPERONE SURA"/>
    <property type="match status" value="1"/>
</dbReference>
<dbReference type="Gene3D" id="1.10.4030.10">
    <property type="entry name" value="Porin chaperone SurA, peptide-binding domain"/>
    <property type="match status" value="1"/>
</dbReference>
<dbReference type="eggNOG" id="COG0760">
    <property type="taxonomic scope" value="Bacteria"/>
</dbReference>
<organism evidence="2 3">
    <name type="scientific">Bartonella henselae (strain ATCC 49882 / DSM 28221 / CCUG 30454 / Houston 1)</name>
    <name type="common">Rochalimaea henselae</name>
    <dbReference type="NCBI Taxonomy" id="283166"/>
    <lineage>
        <taxon>Bacteria</taxon>
        <taxon>Pseudomonadati</taxon>
        <taxon>Pseudomonadota</taxon>
        <taxon>Alphaproteobacteria</taxon>
        <taxon>Hyphomicrobiales</taxon>
        <taxon>Bartonellaceae</taxon>
        <taxon>Bartonella</taxon>
    </lineage>
</organism>
<dbReference type="EnsemblBacteria" id="CAF27350">
    <property type="protein sequence ID" value="CAF27350"/>
    <property type="gene ID" value="BH05420"/>
</dbReference>
<evidence type="ECO:0008006" key="4">
    <source>
        <dbReference type="Google" id="ProtNLM"/>
    </source>
</evidence>
<dbReference type="InterPro" id="IPR027304">
    <property type="entry name" value="Trigger_fact/SurA_dom_sf"/>
</dbReference>
<evidence type="ECO:0000313" key="2">
    <source>
        <dbReference type="EMBL" id="CAF27350.1"/>
    </source>
</evidence>